<evidence type="ECO:0000313" key="2">
    <source>
        <dbReference type="EMBL" id="VVV88094.1"/>
    </source>
</evidence>
<evidence type="ECO:0000256" key="1">
    <source>
        <dbReference type="SAM" id="MobiDB-lite"/>
    </source>
</evidence>
<proteinExistence type="predicted"/>
<dbReference type="AlphaFoldDB" id="A0A5K0ZFK2"/>
<name>A0A5K0ZFK2_9MAGN</name>
<accession>A0A5K0ZFK2</accession>
<gene>
    <name evidence="2" type="ORF">NYM_LOCUS10157</name>
</gene>
<feature type="compositionally biased region" description="Basic and acidic residues" evidence="1">
    <location>
        <begin position="15"/>
        <end position="30"/>
    </location>
</feature>
<dbReference type="EMBL" id="LR721778">
    <property type="protein sequence ID" value="VVV88094.1"/>
    <property type="molecule type" value="Genomic_DNA"/>
</dbReference>
<sequence>MRLQYEPSKSISAKKPMENRHFDDLDKTNL</sequence>
<protein>
    <submittedName>
        <fullName evidence="2">Uncharacterized protein</fullName>
    </submittedName>
</protein>
<reference evidence="2" key="1">
    <citation type="submission" date="2019-09" db="EMBL/GenBank/DDBJ databases">
        <authorList>
            <person name="Zhang L."/>
        </authorList>
    </citation>
    <scope>NUCLEOTIDE SEQUENCE</scope>
</reference>
<feature type="region of interest" description="Disordered" evidence="1">
    <location>
        <begin position="1"/>
        <end position="30"/>
    </location>
</feature>
<organism evidence="2">
    <name type="scientific">Nymphaea colorata</name>
    <name type="common">pocket water lily</name>
    <dbReference type="NCBI Taxonomy" id="210225"/>
    <lineage>
        <taxon>Eukaryota</taxon>
        <taxon>Viridiplantae</taxon>
        <taxon>Streptophyta</taxon>
        <taxon>Embryophyta</taxon>
        <taxon>Tracheophyta</taxon>
        <taxon>Spermatophyta</taxon>
        <taxon>Magnoliopsida</taxon>
        <taxon>Nymphaeales</taxon>
        <taxon>Nymphaeaceae</taxon>
        <taxon>Nymphaea</taxon>
    </lineage>
</organism>